<dbReference type="Proteomes" id="UP000831796">
    <property type="component" value="Chromosome"/>
</dbReference>
<name>A0A8T9QAE9_9BACT</name>
<dbReference type="KEGG" id="hcu:MUN79_11845"/>
<dbReference type="AlphaFoldDB" id="A0A8T9QAE9"/>
<gene>
    <name evidence="1" type="ORF">MUN79_11845</name>
</gene>
<protein>
    <submittedName>
        <fullName evidence="1">Uncharacterized protein</fullName>
    </submittedName>
</protein>
<keyword evidence="2" id="KW-1185">Reference proteome</keyword>
<dbReference type="RefSeq" id="WP_244677843.1">
    <property type="nucleotide sequence ID" value="NZ_CP095046.1"/>
</dbReference>
<proteinExistence type="predicted"/>
<sequence>MGYAAVVQCTCYRDGKTTEPPHKAYVHAAPDGLYLDLDGLSLDARTRQAWEDEFDEWRDRRACPHPDMTYVYEYLQTMSGMGTFRSTLARLDAAQRFPVLEAHLPRGSGGTFPAELAATVLQEIQLLEQEPTPESIVRLTEGASGQLVTSVAADERCVLHFSSHSPNYALDAGGFFLFLDKKRSFFAPRSQVVFRSTHFRQTRQGPDSFLFTDLATDHSYPGPVGLRLAEGQVSGLEHTFTVDIQPVLVGTQHAYILTALKRILAASLETGNPVLWR</sequence>
<accession>A0A8T9QAE9</accession>
<evidence type="ECO:0000313" key="2">
    <source>
        <dbReference type="Proteomes" id="UP000831796"/>
    </source>
</evidence>
<dbReference type="EMBL" id="CP095046">
    <property type="protein sequence ID" value="UOQ74504.1"/>
    <property type="molecule type" value="Genomic_DNA"/>
</dbReference>
<reference evidence="1" key="1">
    <citation type="submission" date="2022-04" db="EMBL/GenBank/DDBJ databases">
        <title>Hymenobacter sp. isolated from the air.</title>
        <authorList>
            <person name="Won M."/>
            <person name="Lee C.-M."/>
            <person name="Woen H.-Y."/>
            <person name="Kwon S.-W."/>
        </authorList>
    </citation>
    <scope>NUCLEOTIDE SEQUENCE</scope>
    <source>
        <strain evidence="1">5116S-3</strain>
    </source>
</reference>
<evidence type="ECO:0000313" key="1">
    <source>
        <dbReference type="EMBL" id="UOQ74504.1"/>
    </source>
</evidence>
<organism evidence="1 2">
    <name type="scientific">Hymenobacter cellulosilyticus</name>
    <dbReference type="NCBI Taxonomy" id="2932248"/>
    <lineage>
        <taxon>Bacteria</taxon>
        <taxon>Pseudomonadati</taxon>
        <taxon>Bacteroidota</taxon>
        <taxon>Cytophagia</taxon>
        <taxon>Cytophagales</taxon>
        <taxon>Hymenobacteraceae</taxon>
        <taxon>Hymenobacter</taxon>
    </lineage>
</organism>